<feature type="transmembrane region" description="Helical" evidence="1">
    <location>
        <begin position="196"/>
        <end position="213"/>
    </location>
</feature>
<dbReference type="OrthoDB" id="672524at2"/>
<feature type="transmembrane region" description="Helical" evidence="1">
    <location>
        <begin position="113"/>
        <end position="135"/>
    </location>
</feature>
<keyword evidence="3" id="KW-1185">Reference proteome</keyword>
<dbReference type="RefSeq" id="WP_111628100.1">
    <property type="nucleotide sequence ID" value="NZ_QLMC01000002.1"/>
</dbReference>
<evidence type="ECO:0000313" key="3">
    <source>
        <dbReference type="Proteomes" id="UP000248790"/>
    </source>
</evidence>
<keyword evidence="1" id="KW-0472">Membrane</keyword>
<dbReference type="Proteomes" id="UP000248790">
    <property type="component" value="Unassembled WGS sequence"/>
</dbReference>
<protein>
    <recommendedName>
        <fullName evidence="4">DUF2975 family protein</fullName>
    </recommendedName>
</protein>
<feature type="transmembrane region" description="Helical" evidence="1">
    <location>
        <begin position="12"/>
        <end position="39"/>
    </location>
</feature>
<sequence length="227" mass="25603">MKPQTVFSFLRIVTSFLFYIMIFLAGCVVLMAALTFLGIKTEPGSIQFSHEVMAFVADKKYTETYNVNVKSPLVIGANLNGRNTGTSVSPDSLIRYSPVVNRYHLEVKPNSALGYYSFSVIFFNFLLAIGILWLFRRIFSEVNVTTPFKQRIFKYLISLAILFGVSDVLKLAHYIIFNQLIHQSLPNPNFDLVTEVGGSFMTGLIIYAIAIVYQRGIVLQEENTLTV</sequence>
<gene>
    <name evidence="2" type="ORF">LX87_02053</name>
</gene>
<dbReference type="EMBL" id="QLMC01000002">
    <property type="protein sequence ID" value="RAK00351.1"/>
    <property type="molecule type" value="Genomic_DNA"/>
</dbReference>
<dbReference type="InterPro" id="IPR021354">
    <property type="entry name" value="DUF2975"/>
</dbReference>
<organism evidence="2 3">
    <name type="scientific">Larkinella arboricola</name>
    <dbReference type="NCBI Taxonomy" id="643671"/>
    <lineage>
        <taxon>Bacteria</taxon>
        <taxon>Pseudomonadati</taxon>
        <taxon>Bacteroidota</taxon>
        <taxon>Cytophagia</taxon>
        <taxon>Cytophagales</taxon>
        <taxon>Spirosomataceae</taxon>
        <taxon>Larkinella</taxon>
    </lineage>
</organism>
<dbReference type="PROSITE" id="PS51257">
    <property type="entry name" value="PROKAR_LIPOPROTEIN"/>
    <property type="match status" value="1"/>
</dbReference>
<feature type="transmembrane region" description="Helical" evidence="1">
    <location>
        <begin position="155"/>
        <end position="176"/>
    </location>
</feature>
<evidence type="ECO:0008006" key="4">
    <source>
        <dbReference type="Google" id="ProtNLM"/>
    </source>
</evidence>
<dbReference type="Pfam" id="PF11188">
    <property type="entry name" value="DUF2975"/>
    <property type="match status" value="1"/>
</dbReference>
<dbReference type="AlphaFoldDB" id="A0A327X1H2"/>
<reference evidence="2 3" key="1">
    <citation type="submission" date="2018-06" db="EMBL/GenBank/DDBJ databases">
        <title>Genomic Encyclopedia of Archaeal and Bacterial Type Strains, Phase II (KMG-II): from individual species to whole genera.</title>
        <authorList>
            <person name="Goeker M."/>
        </authorList>
    </citation>
    <scope>NUCLEOTIDE SEQUENCE [LARGE SCALE GENOMIC DNA]</scope>
    <source>
        <strain evidence="2 3">DSM 21851</strain>
    </source>
</reference>
<evidence type="ECO:0000256" key="1">
    <source>
        <dbReference type="SAM" id="Phobius"/>
    </source>
</evidence>
<keyword evidence="1" id="KW-1133">Transmembrane helix</keyword>
<name>A0A327X1H2_LARAB</name>
<accession>A0A327X1H2</accession>
<keyword evidence="1" id="KW-0812">Transmembrane</keyword>
<comment type="caution">
    <text evidence="2">The sequence shown here is derived from an EMBL/GenBank/DDBJ whole genome shotgun (WGS) entry which is preliminary data.</text>
</comment>
<proteinExistence type="predicted"/>
<evidence type="ECO:0000313" key="2">
    <source>
        <dbReference type="EMBL" id="RAK00351.1"/>
    </source>
</evidence>